<dbReference type="AlphaFoldDB" id="E9FTL1"/>
<dbReference type="PANTHER" id="PTHR11473:SF24">
    <property type="entry name" value="PHENYLALANINE-4-HYDROXYLASE"/>
    <property type="match status" value="1"/>
</dbReference>
<comment type="similarity">
    <text evidence="2">Belongs to the biopterin-dependent aromatic amino acid hydroxylase family.</text>
</comment>
<evidence type="ECO:0000256" key="2">
    <source>
        <dbReference type="ARBA" id="ARBA00009712"/>
    </source>
</evidence>
<dbReference type="InParanoid" id="E9FTL1"/>
<accession>E9FTL1</accession>
<comment type="cofactor">
    <cofactor evidence="1 8">
        <name>Fe(2+)</name>
        <dbReference type="ChEBI" id="CHEBI:29033"/>
    </cofactor>
</comment>
<dbReference type="KEGG" id="dpx:DAPPUDRAFT_310424"/>
<reference evidence="10 11" key="1">
    <citation type="journal article" date="2011" name="Science">
        <title>The ecoresponsive genome of Daphnia pulex.</title>
        <authorList>
            <person name="Colbourne J.K."/>
            <person name="Pfrender M.E."/>
            <person name="Gilbert D."/>
            <person name="Thomas W.K."/>
            <person name="Tucker A."/>
            <person name="Oakley T.H."/>
            <person name="Tokishita S."/>
            <person name="Aerts A."/>
            <person name="Arnold G.J."/>
            <person name="Basu M.K."/>
            <person name="Bauer D.J."/>
            <person name="Caceres C.E."/>
            <person name="Carmel L."/>
            <person name="Casola C."/>
            <person name="Choi J.H."/>
            <person name="Detter J.C."/>
            <person name="Dong Q."/>
            <person name="Dusheyko S."/>
            <person name="Eads B.D."/>
            <person name="Frohlich T."/>
            <person name="Geiler-Samerotte K.A."/>
            <person name="Gerlach D."/>
            <person name="Hatcher P."/>
            <person name="Jogdeo S."/>
            <person name="Krijgsveld J."/>
            <person name="Kriventseva E.V."/>
            <person name="Kultz D."/>
            <person name="Laforsch C."/>
            <person name="Lindquist E."/>
            <person name="Lopez J."/>
            <person name="Manak J.R."/>
            <person name="Muller J."/>
            <person name="Pangilinan J."/>
            <person name="Patwardhan R.P."/>
            <person name="Pitluck S."/>
            <person name="Pritham E.J."/>
            <person name="Rechtsteiner A."/>
            <person name="Rho M."/>
            <person name="Rogozin I.B."/>
            <person name="Sakarya O."/>
            <person name="Salamov A."/>
            <person name="Schaack S."/>
            <person name="Shapiro H."/>
            <person name="Shiga Y."/>
            <person name="Skalitzky C."/>
            <person name="Smith Z."/>
            <person name="Souvorov A."/>
            <person name="Sung W."/>
            <person name="Tang Z."/>
            <person name="Tsuchiya D."/>
            <person name="Tu H."/>
            <person name="Vos H."/>
            <person name="Wang M."/>
            <person name="Wolf Y.I."/>
            <person name="Yamagata H."/>
            <person name="Yamada T."/>
            <person name="Ye Y."/>
            <person name="Shaw J.R."/>
            <person name="Andrews J."/>
            <person name="Crease T.J."/>
            <person name="Tang H."/>
            <person name="Lucas S.M."/>
            <person name="Robertson H.M."/>
            <person name="Bork P."/>
            <person name="Koonin E.V."/>
            <person name="Zdobnov E.M."/>
            <person name="Grigoriev I.V."/>
            <person name="Lynch M."/>
            <person name="Boore J.L."/>
        </authorList>
    </citation>
    <scope>NUCLEOTIDE SEQUENCE [LARGE SCALE GENOMIC DNA]</scope>
</reference>
<dbReference type="GO" id="GO:0005506">
    <property type="term" value="F:iron ion binding"/>
    <property type="evidence" value="ECO:0007669"/>
    <property type="project" value="InterPro"/>
</dbReference>
<dbReference type="OMA" id="YSEEPDM"/>
<dbReference type="GO" id="GO:0048066">
    <property type="term" value="P:developmental pigmentation"/>
    <property type="evidence" value="ECO:0007669"/>
    <property type="project" value="UniProtKB-ARBA"/>
</dbReference>
<evidence type="ECO:0000313" key="11">
    <source>
        <dbReference type="Proteomes" id="UP000000305"/>
    </source>
</evidence>
<dbReference type="EC" id="1.14.16.1" evidence="3"/>
<sequence>MEAIQMGFSSNNQTSLPIWFPTRIQDLDRFPSNVLSYGIHLEADHPGFNDAVYRERRKQIVNVAIKYKHGEPIPRVEYTAEEIATWREIFRHLTQLYPTHACLEFNNIFPVMVAQCGYNEENIPQLQDVSDFLCRRTGFILRPVAGLLSFRDFLAGLAFRVFHATQYVRHGSMPMYTPEPDVCHELLGHAPLFADSSFADFAQQIGLASLGASDDYIERLGTCYWFTLEFGLCRQEGKLRAFGGGLLSSFGELEYCLSDRAVIKTFDPPKTALAEYSITQYQSVYYVSDSFDDAKQKLLAYTKTIPRKFELNYNPCNRIIDITNSKLQS</sequence>
<dbReference type="PANTHER" id="PTHR11473">
    <property type="entry name" value="AROMATIC AMINO ACID HYDROXYLASE"/>
    <property type="match status" value="1"/>
</dbReference>
<organism evidence="10 11">
    <name type="scientific">Daphnia pulex</name>
    <name type="common">Water flea</name>
    <dbReference type="NCBI Taxonomy" id="6669"/>
    <lineage>
        <taxon>Eukaryota</taxon>
        <taxon>Metazoa</taxon>
        <taxon>Ecdysozoa</taxon>
        <taxon>Arthropoda</taxon>
        <taxon>Crustacea</taxon>
        <taxon>Branchiopoda</taxon>
        <taxon>Diplostraca</taxon>
        <taxon>Cladocera</taxon>
        <taxon>Anomopoda</taxon>
        <taxon>Daphniidae</taxon>
        <taxon>Daphnia</taxon>
    </lineage>
</organism>
<dbReference type="PhylomeDB" id="E9FTL1"/>
<dbReference type="STRING" id="6669.E9FTL1"/>
<feature type="domain" description="Biopterin-dependent aromatic amino acid hydroxylase family profile" evidence="9">
    <location>
        <begin position="5"/>
        <end position="329"/>
    </location>
</feature>
<dbReference type="FunFam" id="1.10.800.10:FF:000004">
    <property type="entry name" value="Tyrosine 3-monooxygenase"/>
    <property type="match status" value="1"/>
</dbReference>
<keyword evidence="6 8" id="KW-0408">Iron</keyword>
<evidence type="ECO:0000313" key="10">
    <source>
        <dbReference type="EMBL" id="EFX89619.1"/>
    </source>
</evidence>
<evidence type="ECO:0000256" key="4">
    <source>
        <dbReference type="ARBA" id="ARBA00022723"/>
    </source>
</evidence>
<dbReference type="GO" id="GO:0006571">
    <property type="term" value="P:tyrosine biosynthetic process"/>
    <property type="evidence" value="ECO:0000318"/>
    <property type="project" value="GO_Central"/>
</dbReference>
<feature type="binding site" evidence="8">
    <location>
        <position position="189"/>
    </location>
    <ligand>
        <name>Fe cation</name>
        <dbReference type="ChEBI" id="CHEBI:24875"/>
    </ligand>
</feature>
<keyword evidence="4 8" id="KW-0479">Metal-binding</keyword>
<gene>
    <name evidence="10" type="ORF">DAPPUDRAFT_310424</name>
</gene>
<dbReference type="EMBL" id="GL732524">
    <property type="protein sequence ID" value="EFX89619.1"/>
    <property type="molecule type" value="Genomic_DNA"/>
</dbReference>
<dbReference type="GO" id="GO:0006559">
    <property type="term" value="P:L-phenylalanine catabolic process"/>
    <property type="evidence" value="ECO:0000318"/>
    <property type="project" value="GO_Central"/>
</dbReference>
<dbReference type="PRINTS" id="PR00372">
    <property type="entry name" value="FYWHYDRXLASE"/>
</dbReference>
<evidence type="ECO:0000256" key="5">
    <source>
        <dbReference type="ARBA" id="ARBA00023002"/>
    </source>
</evidence>
<dbReference type="InterPro" id="IPR001273">
    <property type="entry name" value="ArAA_hydroxylase"/>
</dbReference>
<dbReference type="GO" id="GO:0006587">
    <property type="term" value="P:serotonin biosynthetic process from tryptophan"/>
    <property type="evidence" value="ECO:0000318"/>
    <property type="project" value="GO_Central"/>
</dbReference>
<dbReference type="eggNOG" id="KOG3820">
    <property type="taxonomic scope" value="Eukaryota"/>
</dbReference>
<evidence type="ECO:0000256" key="3">
    <source>
        <dbReference type="ARBA" id="ARBA00011995"/>
    </source>
</evidence>
<dbReference type="Proteomes" id="UP000000305">
    <property type="component" value="Unassembled WGS sequence"/>
</dbReference>
<dbReference type="OrthoDB" id="983542at2759"/>
<dbReference type="Gene3D" id="1.10.800.10">
    <property type="entry name" value="Aromatic amino acid hydroxylase"/>
    <property type="match status" value="1"/>
</dbReference>
<protein>
    <recommendedName>
        <fullName evidence="3">phenylalanine 4-monooxygenase</fullName>
        <ecNumber evidence="3">1.14.16.1</ecNumber>
    </recommendedName>
</protein>
<evidence type="ECO:0000256" key="8">
    <source>
        <dbReference type="PIRSR" id="PIRSR601273-2"/>
    </source>
</evidence>
<dbReference type="GO" id="GO:0004510">
    <property type="term" value="F:tryptophan 5-monooxygenase activity"/>
    <property type="evidence" value="ECO:0000318"/>
    <property type="project" value="GO_Central"/>
</dbReference>
<dbReference type="PROSITE" id="PS51410">
    <property type="entry name" value="BH4_AAA_HYDROXYL_2"/>
    <property type="match status" value="1"/>
</dbReference>
<dbReference type="InterPro" id="IPR036951">
    <property type="entry name" value="ArAA_hydroxylase_sf"/>
</dbReference>
<dbReference type="HOGENOM" id="CLU_023198_2_0_1"/>
<dbReference type="InterPro" id="IPR019774">
    <property type="entry name" value="Aromatic-AA_hydroxylase_C"/>
</dbReference>
<feature type="binding site" evidence="8">
    <location>
        <position position="229"/>
    </location>
    <ligand>
        <name>Fe cation</name>
        <dbReference type="ChEBI" id="CHEBI:24875"/>
    </ligand>
</feature>
<keyword evidence="11" id="KW-1185">Reference proteome</keyword>
<dbReference type="InterPro" id="IPR036329">
    <property type="entry name" value="Aro-AA_hydroxylase_C_sf"/>
</dbReference>
<evidence type="ECO:0000256" key="6">
    <source>
        <dbReference type="ARBA" id="ARBA00023004"/>
    </source>
</evidence>
<feature type="binding site" evidence="8">
    <location>
        <position position="184"/>
    </location>
    <ligand>
        <name>Fe cation</name>
        <dbReference type="ChEBI" id="CHEBI:24875"/>
    </ligand>
</feature>
<dbReference type="GO" id="GO:0042416">
    <property type="term" value="P:dopamine biosynthetic process"/>
    <property type="evidence" value="ECO:0000318"/>
    <property type="project" value="GO_Central"/>
</dbReference>
<dbReference type="Pfam" id="PF00351">
    <property type="entry name" value="Biopterin_H"/>
    <property type="match status" value="1"/>
</dbReference>
<dbReference type="SUPFAM" id="SSF56534">
    <property type="entry name" value="Aromatic aminoacid monoxygenases, catalytic and oligomerization domains"/>
    <property type="match status" value="1"/>
</dbReference>
<evidence type="ECO:0000256" key="1">
    <source>
        <dbReference type="ARBA" id="ARBA00001954"/>
    </source>
</evidence>
<proteinExistence type="inferred from homology"/>
<name>E9FTL1_DAPPU</name>
<dbReference type="GO" id="GO:0004505">
    <property type="term" value="F:phenylalanine 4-monooxygenase activity"/>
    <property type="evidence" value="ECO:0000318"/>
    <property type="project" value="GO_Central"/>
</dbReference>
<evidence type="ECO:0000259" key="9">
    <source>
        <dbReference type="PROSITE" id="PS51410"/>
    </source>
</evidence>
<evidence type="ECO:0000256" key="7">
    <source>
        <dbReference type="ARBA" id="ARBA00023033"/>
    </source>
</evidence>
<keyword evidence="7" id="KW-0503">Monooxygenase</keyword>
<keyword evidence="5" id="KW-0560">Oxidoreductase</keyword>